<dbReference type="EMBL" id="JTDY01002782">
    <property type="protein sequence ID" value="KOB70741.1"/>
    <property type="molecule type" value="Genomic_DNA"/>
</dbReference>
<evidence type="ECO:0000256" key="10">
    <source>
        <dbReference type="ARBA" id="ARBA00023002"/>
    </source>
</evidence>
<evidence type="ECO:0000256" key="16">
    <source>
        <dbReference type="RuleBase" id="RU000461"/>
    </source>
</evidence>
<dbReference type="GO" id="GO:0020037">
    <property type="term" value="F:heme binding"/>
    <property type="evidence" value="ECO:0007669"/>
    <property type="project" value="InterPro"/>
</dbReference>
<evidence type="ECO:0000256" key="4">
    <source>
        <dbReference type="ARBA" id="ARBA00010617"/>
    </source>
</evidence>
<comment type="cofactor">
    <cofactor evidence="1 15">
        <name>heme</name>
        <dbReference type="ChEBI" id="CHEBI:30413"/>
    </cofactor>
</comment>
<comment type="caution">
    <text evidence="17">The sequence shown here is derived from an EMBL/GenBank/DDBJ whole genome shotgun (WGS) entry which is preliminary data.</text>
</comment>
<reference evidence="17 18" key="1">
    <citation type="journal article" date="2015" name="Genome Biol. Evol.">
        <title>The genome of winter moth (Operophtera brumata) provides a genomic perspective on sexual dimorphism and phenology.</title>
        <authorList>
            <person name="Derks M.F."/>
            <person name="Smit S."/>
            <person name="Salis L."/>
            <person name="Schijlen E."/>
            <person name="Bossers A."/>
            <person name="Mateman C."/>
            <person name="Pijl A.S."/>
            <person name="de Ridder D."/>
            <person name="Groenen M.A."/>
            <person name="Visser M.E."/>
            <person name="Megens H.J."/>
        </authorList>
    </citation>
    <scope>NUCLEOTIDE SEQUENCE [LARGE SCALE GENOMIC DNA]</scope>
    <source>
        <strain evidence="17">WM2013NL</strain>
        <tissue evidence="17">Head and thorax</tissue>
    </source>
</reference>
<keyword evidence="13" id="KW-0472">Membrane</keyword>
<dbReference type="PANTHER" id="PTHR24292:SF54">
    <property type="entry name" value="CYP9F3-RELATED"/>
    <property type="match status" value="1"/>
</dbReference>
<comment type="similarity">
    <text evidence="4 16">Belongs to the cytochrome P450 family.</text>
</comment>
<keyword evidence="12 16" id="KW-0503">Monooxygenase</keyword>
<dbReference type="PANTHER" id="PTHR24292">
    <property type="entry name" value="CYTOCHROME P450"/>
    <property type="match status" value="1"/>
</dbReference>
<proteinExistence type="inferred from homology"/>
<keyword evidence="9" id="KW-0492">Microsome</keyword>
<evidence type="ECO:0000256" key="14">
    <source>
        <dbReference type="ARBA" id="ARBA00047827"/>
    </source>
</evidence>
<evidence type="ECO:0000256" key="7">
    <source>
        <dbReference type="ARBA" id="ARBA00022723"/>
    </source>
</evidence>
<dbReference type="PROSITE" id="PS00086">
    <property type="entry name" value="CYTOCHROME_P450"/>
    <property type="match status" value="1"/>
</dbReference>
<gene>
    <name evidence="17" type="ORF">OBRU01_14866</name>
</gene>
<keyword evidence="7 15" id="KW-0479">Metal-binding</keyword>
<dbReference type="InterPro" id="IPR050476">
    <property type="entry name" value="Insect_CytP450_Detox"/>
</dbReference>
<evidence type="ECO:0000256" key="1">
    <source>
        <dbReference type="ARBA" id="ARBA00001971"/>
    </source>
</evidence>
<dbReference type="SUPFAM" id="SSF48264">
    <property type="entry name" value="Cytochrome P450"/>
    <property type="match status" value="1"/>
</dbReference>
<dbReference type="InterPro" id="IPR002401">
    <property type="entry name" value="Cyt_P450_E_grp-I"/>
</dbReference>
<evidence type="ECO:0000256" key="5">
    <source>
        <dbReference type="ARBA" id="ARBA00012109"/>
    </source>
</evidence>
<keyword evidence="11 15" id="KW-0408">Iron</keyword>
<dbReference type="Pfam" id="PF00067">
    <property type="entry name" value="p450"/>
    <property type="match status" value="1"/>
</dbReference>
<evidence type="ECO:0000256" key="6">
    <source>
        <dbReference type="ARBA" id="ARBA00022617"/>
    </source>
</evidence>
<sequence>MIFAVIFVSSIVILTLVYLNGKYNENYWQKRGVAFYKKNKVTGLVWDFLFQDKPFFQLFDDIYKEYANEPAVALGSFLTPALYVKDPVNVNHVLQADFHNFNHRGIAFIEDDKLAQNVLMLYGPKWKLVRQSLTPLFTTAKLKNMYYIMDKSAQDFVQFLKMKPEDIQSDGFQICNAFCCAAITASVFGIGRNSTFDSPFIPFVQEALHPTFWKNIKFALASLDASLFKTLRLSLFSVHEDWFIEAIKQVIRQREKENVKKNDFADLCVSLQKKGTMKDPETGYELEPTDELLAAQAFFFFLAGLEPSASAMFSTIIEVGRHPEILQRVHEEIDETFEKYNGLLTYDAIMEMKYLDNVINEAMRMYPPIGFLTRECVQNTVLPVGNIKVDKGTKIFMPIYEIHHDTKYYKNPEVFDPERFSNECKVSDASYMPFGRGNRVCIGLRFAKLQIKAGIVHALRRFTVNTTVQTGGIKYKKEQVQVRLANVDFEFIPRKS</sequence>
<protein>
    <recommendedName>
        <fullName evidence="5">unspecific monooxygenase</fullName>
        <ecNumber evidence="5">1.14.14.1</ecNumber>
    </recommendedName>
</protein>
<dbReference type="InterPro" id="IPR001128">
    <property type="entry name" value="Cyt_P450"/>
</dbReference>
<dbReference type="InterPro" id="IPR036396">
    <property type="entry name" value="Cyt_P450_sf"/>
</dbReference>
<comment type="subcellular location">
    <subcellularLocation>
        <location evidence="3">Endoplasmic reticulum membrane</location>
        <topology evidence="3">Peripheral membrane protein</topology>
    </subcellularLocation>
    <subcellularLocation>
        <location evidence="2">Microsome membrane</location>
        <topology evidence="2">Peripheral membrane protein</topology>
    </subcellularLocation>
</comment>
<dbReference type="GO" id="GO:0016712">
    <property type="term" value="F:oxidoreductase activity, acting on paired donors, with incorporation or reduction of molecular oxygen, reduced flavin or flavoprotein as one donor, and incorporation of one atom of oxygen"/>
    <property type="evidence" value="ECO:0007669"/>
    <property type="project" value="UniProtKB-EC"/>
</dbReference>
<evidence type="ECO:0000256" key="12">
    <source>
        <dbReference type="ARBA" id="ARBA00023033"/>
    </source>
</evidence>
<evidence type="ECO:0000256" key="15">
    <source>
        <dbReference type="PIRSR" id="PIRSR602401-1"/>
    </source>
</evidence>
<dbReference type="GO" id="GO:0005506">
    <property type="term" value="F:iron ion binding"/>
    <property type="evidence" value="ECO:0007669"/>
    <property type="project" value="InterPro"/>
</dbReference>
<evidence type="ECO:0000313" key="18">
    <source>
        <dbReference type="Proteomes" id="UP000037510"/>
    </source>
</evidence>
<name>A0A0L7L600_OPEBR</name>
<dbReference type="AlphaFoldDB" id="A0A0L7L600"/>
<dbReference type="PRINTS" id="PR00385">
    <property type="entry name" value="P450"/>
</dbReference>
<organism evidence="17 18">
    <name type="scientific">Operophtera brumata</name>
    <name type="common">Winter moth</name>
    <name type="synonym">Phalaena brumata</name>
    <dbReference type="NCBI Taxonomy" id="104452"/>
    <lineage>
        <taxon>Eukaryota</taxon>
        <taxon>Metazoa</taxon>
        <taxon>Ecdysozoa</taxon>
        <taxon>Arthropoda</taxon>
        <taxon>Hexapoda</taxon>
        <taxon>Insecta</taxon>
        <taxon>Pterygota</taxon>
        <taxon>Neoptera</taxon>
        <taxon>Endopterygota</taxon>
        <taxon>Lepidoptera</taxon>
        <taxon>Glossata</taxon>
        <taxon>Ditrysia</taxon>
        <taxon>Geometroidea</taxon>
        <taxon>Geometridae</taxon>
        <taxon>Larentiinae</taxon>
        <taxon>Operophtera</taxon>
    </lineage>
</organism>
<dbReference type="EC" id="1.14.14.1" evidence="5"/>
<comment type="catalytic activity">
    <reaction evidence="14">
        <text>an organic molecule + reduced [NADPH--hemoprotein reductase] + O2 = an alcohol + oxidized [NADPH--hemoprotein reductase] + H2O + H(+)</text>
        <dbReference type="Rhea" id="RHEA:17149"/>
        <dbReference type="Rhea" id="RHEA-COMP:11964"/>
        <dbReference type="Rhea" id="RHEA-COMP:11965"/>
        <dbReference type="ChEBI" id="CHEBI:15377"/>
        <dbReference type="ChEBI" id="CHEBI:15378"/>
        <dbReference type="ChEBI" id="CHEBI:15379"/>
        <dbReference type="ChEBI" id="CHEBI:30879"/>
        <dbReference type="ChEBI" id="CHEBI:57618"/>
        <dbReference type="ChEBI" id="CHEBI:58210"/>
        <dbReference type="ChEBI" id="CHEBI:142491"/>
        <dbReference type="EC" id="1.14.14.1"/>
    </reaction>
</comment>
<keyword evidence="10 16" id="KW-0560">Oxidoreductase</keyword>
<keyword evidence="18" id="KW-1185">Reference proteome</keyword>
<dbReference type="CDD" id="cd11056">
    <property type="entry name" value="CYP6-like"/>
    <property type="match status" value="1"/>
</dbReference>
<dbReference type="InterPro" id="IPR017972">
    <property type="entry name" value="Cyt_P450_CS"/>
</dbReference>
<dbReference type="PRINTS" id="PR00463">
    <property type="entry name" value="EP450I"/>
</dbReference>
<dbReference type="Gene3D" id="1.10.630.10">
    <property type="entry name" value="Cytochrome P450"/>
    <property type="match status" value="1"/>
</dbReference>
<evidence type="ECO:0000256" key="2">
    <source>
        <dbReference type="ARBA" id="ARBA00004174"/>
    </source>
</evidence>
<evidence type="ECO:0000256" key="9">
    <source>
        <dbReference type="ARBA" id="ARBA00022848"/>
    </source>
</evidence>
<accession>A0A0L7L600</accession>
<dbReference type="GO" id="GO:0005789">
    <property type="term" value="C:endoplasmic reticulum membrane"/>
    <property type="evidence" value="ECO:0007669"/>
    <property type="project" value="UniProtKB-SubCell"/>
</dbReference>
<dbReference type="STRING" id="104452.A0A0L7L600"/>
<evidence type="ECO:0000256" key="11">
    <source>
        <dbReference type="ARBA" id="ARBA00023004"/>
    </source>
</evidence>
<keyword evidence="6 15" id="KW-0349">Heme</keyword>
<keyword evidence="8" id="KW-0256">Endoplasmic reticulum</keyword>
<dbReference type="Proteomes" id="UP000037510">
    <property type="component" value="Unassembled WGS sequence"/>
</dbReference>
<feature type="binding site" description="axial binding residue" evidence="15">
    <location>
        <position position="441"/>
    </location>
    <ligand>
        <name>heme</name>
        <dbReference type="ChEBI" id="CHEBI:30413"/>
    </ligand>
    <ligandPart>
        <name>Fe</name>
        <dbReference type="ChEBI" id="CHEBI:18248"/>
    </ligandPart>
</feature>
<evidence type="ECO:0000256" key="13">
    <source>
        <dbReference type="ARBA" id="ARBA00023136"/>
    </source>
</evidence>
<evidence type="ECO:0000313" key="17">
    <source>
        <dbReference type="EMBL" id="KOB70741.1"/>
    </source>
</evidence>
<evidence type="ECO:0000256" key="3">
    <source>
        <dbReference type="ARBA" id="ARBA00004406"/>
    </source>
</evidence>
<evidence type="ECO:0000256" key="8">
    <source>
        <dbReference type="ARBA" id="ARBA00022824"/>
    </source>
</evidence>